<dbReference type="NCBIfam" id="NF033527">
    <property type="entry name" value="transpos_Tn3"/>
    <property type="match status" value="1"/>
</dbReference>
<evidence type="ECO:0000256" key="3">
    <source>
        <dbReference type="ARBA" id="ARBA00023125"/>
    </source>
</evidence>
<comment type="similarity">
    <text evidence="1">Belongs to the transposase 7 family.</text>
</comment>
<proteinExistence type="inferred from homology"/>
<dbReference type="InterPro" id="IPR002513">
    <property type="entry name" value="Tn3_Tnp_DDE_dom"/>
</dbReference>
<dbReference type="GO" id="GO:0004803">
    <property type="term" value="F:transposase activity"/>
    <property type="evidence" value="ECO:0007669"/>
    <property type="project" value="InterPro"/>
</dbReference>
<reference evidence="7 8" key="1">
    <citation type="submission" date="2017-01" db="EMBL/GenBank/DDBJ databases">
        <title>Bacillus cereus isolates.</title>
        <authorList>
            <person name="Beno S.M."/>
        </authorList>
    </citation>
    <scope>NUCLEOTIDE SEQUENCE [LARGE SCALE GENOMIC DNA]</scope>
    <source>
        <strain evidence="7 8">FSL H8-0485</strain>
    </source>
</reference>
<dbReference type="AlphaFoldDB" id="A0A1S9TPP4"/>
<keyword evidence="4" id="KW-0233">DNA recombination</keyword>
<protein>
    <submittedName>
        <fullName evidence="7">Transposase</fullName>
    </submittedName>
</protein>
<feature type="domain" description="DUF4158" evidence="6">
    <location>
        <begin position="4"/>
        <end position="166"/>
    </location>
</feature>
<accession>A0A1S9TPP4</accession>
<evidence type="ECO:0000259" key="6">
    <source>
        <dbReference type="Pfam" id="PF13700"/>
    </source>
</evidence>
<dbReference type="Proteomes" id="UP000190906">
    <property type="component" value="Unassembled WGS sequence"/>
</dbReference>
<dbReference type="GO" id="GO:0003677">
    <property type="term" value="F:DNA binding"/>
    <property type="evidence" value="ECO:0007669"/>
    <property type="project" value="UniProtKB-KW"/>
</dbReference>
<feature type="domain" description="Tn3 transposase DDE" evidence="5">
    <location>
        <begin position="599"/>
        <end position="985"/>
    </location>
</feature>
<dbReference type="GO" id="GO:0006313">
    <property type="term" value="P:DNA transposition"/>
    <property type="evidence" value="ECO:0007669"/>
    <property type="project" value="InterPro"/>
</dbReference>
<evidence type="ECO:0000256" key="2">
    <source>
        <dbReference type="ARBA" id="ARBA00022578"/>
    </source>
</evidence>
<dbReference type="RefSeq" id="WP_078204952.1">
    <property type="nucleotide sequence ID" value="NZ_MUAJ01000015.1"/>
</dbReference>
<organism evidence="7 8">
    <name type="scientific">Bacillus cereus</name>
    <dbReference type="NCBI Taxonomy" id="1396"/>
    <lineage>
        <taxon>Bacteria</taxon>
        <taxon>Bacillati</taxon>
        <taxon>Bacillota</taxon>
        <taxon>Bacilli</taxon>
        <taxon>Bacillales</taxon>
        <taxon>Bacillaceae</taxon>
        <taxon>Bacillus</taxon>
        <taxon>Bacillus cereus group</taxon>
    </lineage>
</organism>
<keyword evidence="2" id="KW-0815">Transposition</keyword>
<keyword evidence="3" id="KW-0238">DNA-binding</keyword>
<dbReference type="InterPro" id="IPR025296">
    <property type="entry name" value="DUF4158"/>
</dbReference>
<dbReference type="Pfam" id="PF13700">
    <property type="entry name" value="DUF4158"/>
    <property type="match status" value="1"/>
</dbReference>
<name>A0A1S9TPP4_BACCE</name>
<evidence type="ECO:0000313" key="8">
    <source>
        <dbReference type="Proteomes" id="UP000190906"/>
    </source>
</evidence>
<evidence type="ECO:0000259" key="5">
    <source>
        <dbReference type="Pfam" id="PF01526"/>
    </source>
</evidence>
<comment type="caution">
    <text evidence="7">The sequence shown here is derived from an EMBL/GenBank/DDBJ whole genome shotgun (WGS) entry which is preliminary data.</text>
</comment>
<evidence type="ECO:0000256" key="1">
    <source>
        <dbReference type="ARBA" id="ARBA00009402"/>
    </source>
</evidence>
<dbReference type="Pfam" id="PF01526">
    <property type="entry name" value="DDE_Tnp_Tn3"/>
    <property type="match status" value="1"/>
</dbReference>
<dbReference type="InterPro" id="IPR047653">
    <property type="entry name" value="Tn3-like_transpos"/>
</dbReference>
<sequence length="1011" mass="118101">MVSMQETAYPRLKKCPNYKELEKLFSPTSSEISWAKQKARTPFSQLGLLTMLKTFQCLNYFLPIKETSSVIIEHIARKAKLDSPDQAEWDSYHRSGTGIRQIAMIREYRQAKIFNNQAHQIMLNIMKESILEKDEKSDIINIAIDELIKNSYELPAFSTLTKAADHVHAEAYRTLYQNISDALTIEEKQKIDQLFQGIEESTYSDWNVVKQDPGSPTLYQLRRWIYRKKWLDERQVRFDFYQRFQIPPAKIERLAGEAKTLDASRMKKLEPHKRYTLAVSLLSIQLANTIDDIGEMYIKRIASAHKKSESSLQELKKKKEKQMDGLITILRNTVLAFQSERSIEEKFQELENLIGGDPGLRVLDDCEDHLAYAGNNYFSFIWRHLKSSRADLIKILETLKFKSTNQNRGLEQAVLFLVKHKMKKSEWISIRDLTEFTNADGEMPTIDFSWVPEKWWRWICPHQRRNVPLEKIHRRHFEACVFSQIWLELKSGDLYIEGSEKYADYRKQLISWDEFQIHRATFCEQAGLPTTAKEFKLQVYNKLEQTAINVDKSFPTNKAVTLRNGEPVITKPKKKRTSPLLKAVRKRIDEKMIPINVLDLLGDTEYWLNWTRFFGPISGHDAKLENPIERYLTTAFCYGCNLGPTQTARSLSNMDRKHISWINDRHITEENIQKAIEWIINAYNRFKLPKYWGNGTSASADGTMWDLYEKNLLSENHIRYGGYGGIGYYHVSDTYIALFSHFIPCGVWEGVYILDLLMKNKSDIQPDTLHADTQGQNAPVFGLAYLLGIELMPRIRNWKDLKFLRPDKESMYIHIDGLFSQSVDWNLIENHYEDMLRVVMSIKMGRIHPSTILNKLNTYSKKNKLYQAFRELGSAIRTLFLLKYLSDEKLRSTIQAATNKSESFNGFAKWLFFGGEGIIAENNRERQRKIIKYNHLVANCLIFYNVFQLTQILHEYIQEDNKVDEDVLSDLSPYVTFHVNRFGKYRLDSNRRPPDIEFDTPVSLTETEEAS</sequence>
<evidence type="ECO:0000256" key="4">
    <source>
        <dbReference type="ARBA" id="ARBA00023172"/>
    </source>
</evidence>
<evidence type="ECO:0000313" key="7">
    <source>
        <dbReference type="EMBL" id="OOR11521.1"/>
    </source>
</evidence>
<dbReference type="EMBL" id="MUAJ01000015">
    <property type="protein sequence ID" value="OOR11521.1"/>
    <property type="molecule type" value="Genomic_DNA"/>
</dbReference>
<gene>
    <name evidence="7" type="ORF">BW897_17660</name>
</gene>